<dbReference type="GO" id="GO:0016757">
    <property type="term" value="F:glycosyltransferase activity"/>
    <property type="evidence" value="ECO:0007669"/>
    <property type="project" value="UniProtKB-KW"/>
</dbReference>
<dbReference type="AlphaFoldDB" id="A0AAU9EFJ2"/>
<keyword evidence="10" id="KW-1185">Reference proteome</keyword>
<name>A0AAU9EFJ2_9BACT</name>
<dbReference type="InterPro" id="IPR026461">
    <property type="entry name" value="Trfase_2_rSAM/seldom_assoc"/>
</dbReference>
<accession>A0AAU9EFJ2</accession>
<evidence type="ECO:0000259" key="8">
    <source>
        <dbReference type="Pfam" id="PF00535"/>
    </source>
</evidence>
<dbReference type="Pfam" id="PF00535">
    <property type="entry name" value="Glycos_transf_2"/>
    <property type="match status" value="1"/>
</dbReference>
<evidence type="ECO:0000256" key="7">
    <source>
        <dbReference type="SAM" id="Phobius"/>
    </source>
</evidence>
<gene>
    <name evidence="9" type="ORF">FAK_26210</name>
</gene>
<evidence type="ECO:0000256" key="2">
    <source>
        <dbReference type="ARBA" id="ARBA00022475"/>
    </source>
</evidence>
<feature type="transmembrane region" description="Helical" evidence="7">
    <location>
        <begin position="214"/>
        <end position="233"/>
    </location>
</feature>
<feature type="region of interest" description="Disordered" evidence="6">
    <location>
        <begin position="1"/>
        <end position="21"/>
    </location>
</feature>
<dbReference type="InterPro" id="IPR001173">
    <property type="entry name" value="Glyco_trans_2-like"/>
</dbReference>
<evidence type="ECO:0000256" key="4">
    <source>
        <dbReference type="ARBA" id="ARBA00022679"/>
    </source>
</evidence>
<dbReference type="SUPFAM" id="SSF53448">
    <property type="entry name" value="Nucleotide-diphospho-sugar transferases"/>
    <property type="match status" value="1"/>
</dbReference>
<dbReference type="NCBIfam" id="TIGR04283">
    <property type="entry name" value="glyco_like_mftF"/>
    <property type="match status" value="1"/>
</dbReference>
<organism evidence="9 10">
    <name type="scientific">Desulfoferula mesophila</name>
    <dbReference type="NCBI Taxonomy" id="3058419"/>
    <lineage>
        <taxon>Bacteria</taxon>
        <taxon>Pseudomonadati</taxon>
        <taxon>Thermodesulfobacteriota</taxon>
        <taxon>Desulfarculia</taxon>
        <taxon>Desulfarculales</taxon>
        <taxon>Desulfarculaceae</taxon>
        <taxon>Desulfoferula</taxon>
    </lineage>
</organism>
<evidence type="ECO:0000313" key="10">
    <source>
        <dbReference type="Proteomes" id="UP001366166"/>
    </source>
</evidence>
<dbReference type="EMBL" id="AP028679">
    <property type="protein sequence ID" value="BEQ15555.1"/>
    <property type="molecule type" value="Genomic_DNA"/>
</dbReference>
<dbReference type="Proteomes" id="UP001366166">
    <property type="component" value="Chromosome"/>
</dbReference>
<keyword evidence="7" id="KW-0812">Transmembrane</keyword>
<sequence length="245" mass="26525">MRESRPTGPAPQEQEQRSLRPAGISVVIPTLDEQAGIAACLAAVGSPTGVEVIVADGGSRDATISAARRAGAKVIHAPRGRARQMNAGAATAQGDVLLFLHADTLLPPAWEGEVRRILARPRTAAGAFTFRLDRRGAGLRFIELSVAWRCRLAAMPYGDQALFVRREDFLAAGGYPDLPIMEDCELVRLLKKRGSIIVSPAVATTSARRWQRKGLVATTLFNSLVVVAFYLGYPPALLRRLYDRI</sequence>
<evidence type="ECO:0000256" key="3">
    <source>
        <dbReference type="ARBA" id="ARBA00022676"/>
    </source>
</evidence>
<dbReference type="InterPro" id="IPR029044">
    <property type="entry name" value="Nucleotide-diphossugar_trans"/>
</dbReference>
<evidence type="ECO:0000313" key="9">
    <source>
        <dbReference type="EMBL" id="BEQ15555.1"/>
    </source>
</evidence>
<dbReference type="Gene3D" id="3.90.550.10">
    <property type="entry name" value="Spore Coat Polysaccharide Biosynthesis Protein SpsA, Chain A"/>
    <property type="match status" value="1"/>
</dbReference>
<dbReference type="KEGG" id="dmp:FAK_26210"/>
<evidence type="ECO:0000256" key="6">
    <source>
        <dbReference type="SAM" id="MobiDB-lite"/>
    </source>
</evidence>
<keyword evidence="7" id="KW-1133">Transmembrane helix</keyword>
<dbReference type="PANTHER" id="PTHR43646">
    <property type="entry name" value="GLYCOSYLTRANSFERASE"/>
    <property type="match status" value="1"/>
</dbReference>
<keyword evidence="4 9" id="KW-0808">Transferase</keyword>
<feature type="domain" description="Glycosyltransferase 2-like" evidence="8">
    <location>
        <begin position="25"/>
        <end position="125"/>
    </location>
</feature>
<evidence type="ECO:0000256" key="5">
    <source>
        <dbReference type="ARBA" id="ARBA00023136"/>
    </source>
</evidence>
<dbReference type="RefSeq" id="WP_338600102.1">
    <property type="nucleotide sequence ID" value="NZ_AP028679.1"/>
</dbReference>
<dbReference type="PANTHER" id="PTHR43646:SF2">
    <property type="entry name" value="GLYCOSYLTRANSFERASE 2-LIKE DOMAIN-CONTAINING PROTEIN"/>
    <property type="match status" value="1"/>
</dbReference>
<proteinExistence type="predicted"/>
<dbReference type="CDD" id="cd02522">
    <property type="entry name" value="GT_2_like_a"/>
    <property type="match status" value="1"/>
</dbReference>
<keyword evidence="3" id="KW-0328">Glycosyltransferase</keyword>
<evidence type="ECO:0000256" key="1">
    <source>
        <dbReference type="ARBA" id="ARBA00004236"/>
    </source>
</evidence>
<keyword evidence="5 7" id="KW-0472">Membrane</keyword>
<keyword evidence="2" id="KW-1003">Cell membrane</keyword>
<protein>
    <submittedName>
        <fullName evidence="9">Glycosyl transferase</fullName>
    </submittedName>
</protein>
<dbReference type="GO" id="GO:0005886">
    <property type="term" value="C:plasma membrane"/>
    <property type="evidence" value="ECO:0007669"/>
    <property type="project" value="UniProtKB-SubCell"/>
</dbReference>
<reference evidence="10" key="1">
    <citation type="journal article" date="2023" name="Arch. Microbiol.">
        <title>Desulfoferula mesophilus gen. nov. sp. nov., a mesophilic sulfate-reducing bacterium isolated from a brackish lake sediment.</title>
        <authorList>
            <person name="Watanabe T."/>
            <person name="Yabe T."/>
            <person name="Tsuji J.M."/>
            <person name="Fukui M."/>
        </authorList>
    </citation>
    <scope>NUCLEOTIDE SEQUENCE [LARGE SCALE GENOMIC DNA]</scope>
    <source>
        <strain evidence="10">12FAK</strain>
    </source>
</reference>
<comment type="subcellular location">
    <subcellularLocation>
        <location evidence="1">Cell membrane</location>
    </subcellularLocation>
</comment>